<evidence type="ECO:0000259" key="10">
    <source>
        <dbReference type="PROSITE" id="PS50262"/>
    </source>
</evidence>
<dbReference type="GO" id="GO:0004930">
    <property type="term" value="F:G protein-coupled receptor activity"/>
    <property type="evidence" value="ECO:0007669"/>
    <property type="project" value="UniProtKB-KW"/>
</dbReference>
<reference evidence="13" key="1">
    <citation type="submission" date="2012-12" db="EMBL/GenBank/DDBJ databases">
        <authorList>
            <person name="Hellsten U."/>
            <person name="Grimwood J."/>
            <person name="Chapman J.A."/>
            <person name="Shapiro H."/>
            <person name="Aerts A."/>
            <person name="Otillar R.P."/>
            <person name="Terry A.Y."/>
            <person name="Boore J.L."/>
            <person name="Simakov O."/>
            <person name="Marletaz F."/>
            <person name="Cho S.-J."/>
            <person name="Edsinger-Gonzales E."/>
            <person name="Havlak P."/>
            <person name="Kuo D.-H."/>
            <person name="Larsson T."/>
            <person name="Lv J."/>
            <person name="Arendt D."/>
            <person name="Savage R."/>
            <person name="Osoegawa K."/>
            <person name="de Jong P."/>
            <person name="Lindberg D.R."/>
            <person name="Seaver E.C."/>
            <person name="Weisblat D.A."/>
            <person name="Putnam N.H."/>
            <person name="Grigoriev I.V."/>
            <person name="Rokhsar D.S."/>
        </authorList>
    </citation>
    <scope>NUCLEOTIDE SEQUENCE</scope>
    <source>
        <strain evidence="13">I ESC-2004</strain>
    </source>
</reference>
<evidence type="ECO:0000256" key="6">
    <source>
        <dbReference type="ARBA" id="ARBA00023136"/>
    </source>
</evidence>
<keyword evidence="8" id="KW-0807">Transducer</keyword>
<feature type="transmembrane region" description="Helical" evidence="9">
    <location>
        <begin position="27"/>
        <end position="46"/>
    </location>
</feature>
<dbReference type="InterPro" id="IPR050569">
    <property type="entry name" value="TAAR"/>
</dbReference>
<keyword evidence="4 9" id="KW-1133">Transmembrane helix</keyword>
<evidence type="ECO:0000256" key="9">
    <source>
        <dbReference type="SAM" id="Phobius"/>
    </source>
</evidence>
<organism evidence="11">
    <name type="scientific">Capitella teleta</name>
    <name type="common">Polychaete worm</name>
    <dbReference type="NCBI Taxonomy" id="283909"/>
    <lineage>
        <taxon>Eukaryota</taxon>
        <taxon>Metazoa</taxon>
        <taxon>Spiralia</taxon>
        <taxon>Lophotrochozoa</taxon>
        <taxon>Annelida</taxon>
        <taxon>Polychaeta</taxon>
        <taxon>Sedentaria</taxon>
        <taxon>Scolecida</taxon>
        <taxon>Capitellidae</taxon>
        <taxon>Capitella</taxon>
    </lineage>
</organism>
<dbReference type="InterPro" id="IPR017452">
    <property type="entry name" value="GPCR_Rhodpsn_7TM"/>
</dbReference>
<dbReference type="OrthoDB" id="10042731at2759"/>
<evidence type="ECO:0000256" key="2">
    <source>
        <dbReference type="ARBA" id="ARBA00022475"/>
    </source>
</evidence>
<name>R7VIV6_CAPTE</name>
<dbReference type="GO" id="GO:0005886">
    <property type="term" value="C:plasma membrane"/>
    <property type="evidence" value="ECO:0007669"/>
    <property type="project" value="UniProtKB-SubCell"/>
</dbReference>
<keyword evidence="3 9" id="KW-0812">Transmembrane</keyword>
<evidence type="ECO:0000256" key="1">
    <source>
        <dbReference type="ARBA" id="ARBA00004651"/>
    </source>
</evidence>
<dbReference type="SUPFAM" id="SSF81321">
    <property type="entry name" value="Family A G protein-coupled receptor-like"/>
    <property type="match status" value="1"/>
</dbReference>
<keyword evidence="13" id="KW-1185">Reference proteome</keyword>
<dbReference type="InterPro" id="IPR000276">
    <property type="entry name" value="GPCR_Rhodpsn"/>
</dbReference>
<feature type="transmembrane region" description="Helical" evidence="9">
    <location>
        <begin position="61"/>
        <end position="82"/>
    </location>
</feature>
<evidence type="ECO:0000313" key="11">
    <source>
        <dbReference type="EMBL" id="ELU15645.1"/>
    </source>
</evidence>
<accession>R7VIV6</accession>
<feature type="domain" description="G-protein coupled receptors family 1 profile" evidence="10">
    <location>
        <begin position="1"/>
        <end position="176"/>
    </location>
</feature>
<feature type="transmembrane region" description="Helical" evidence="9">
    <location>
        <begin position="119"/>
        <end position="144"/>
    </location>
</feature>
<dbReference type="OMA" id="GQTTEIF"/>
<evidence type="ECO:0000313" key="12">
    <source>
        <dbReference type="EnsemblMetazoa" id="CapteP92917"/>
    </source>
</evidence>
<sequence>MIAADRYLAIMHPLLYQKAITPARLKIAVLFSWVTSLLWTMIAFAFQTDVGNCYTLASADGTYVMTFIIVPYFLTCPVFILMHARVWKVATAQVRQIKAEITASQGDTKIIDEHRATKMCVLTLLAFILLTVPFFVVVSMQIYADRLSEKGKKLQVAFSICWTLLYSNSGVNFLIYAFGNSVFREKLMNILPKCCPLKRNLNPQGASG</sequence>
<keyword evidence="6 9" id="KW-0472">Membrane</keyword>
<evidence type="ECO:0000313" key="13">
    <source>
        <dbReference type="Proteomes" id="UP000014760"/>
    </source>
</evidence>
<reference evidence="12" key="3">
    <citation type="submission" date="2015-06" db="UniProtKB">
        <authorList>
            <consortium name="EnsemblMetazoa"/>
        </authorList>
    </citation>
    <scope>IDENTIFICATION</scope>
</reference>
<feature type="transmembrane region" description="Helical" evidence="9">
    <location>
        <begin position="156"/>
        <end position="178"/>
    </location>
</feature>
<dbReference type="HOGENOM" id="CLU_1322009_0_0_1"/>
<protein>
    <recommendedName>
        <fullName evidence="10">G-protein coupled receptors family 1 profile domain-containing protein</fullName>
    </recommendedName>
</protein>
<dbReference type="EnsemblMetazoa" id="CapteT92917">
    <property type="protein sequence ID" value="CapteP92917"/>
    <property type="gene ID" value="CapteG92917"/>
</dbReference>
<dbReference type="PANTHER" id="PTHR24249">
    <property type="entry name" value="HISTAMINE RECEPTOR-RELATED G-PROTEIN COUPLED RECEPTOR"/>
    <property type="match status" value="1"/>
</dbReference>
<dbReference type="PANTHER" id="PTHR24249:SF372">
    <property type="entry name" value="G-PROTEIN COUPLED RECEPTORS FAMILY 1 PROFILE DOMAIN-CONTAINING PROTEIN"/>
    <property type="match status" value="1"/>
</dbReference>
<keyword evidence="7" id="KW-0675">Receptor</keyword>
<dbReference type="Proteomes" id="UP000014760">
    <property type="component" value="Unassembled WGS sequence"/>
</dbReference>
<keyword evidence="2" id="KW-1003">Cell membrane</keyword>
<dbReference type="CDD" id="cd00637">
    <property type="entry name" value="7tm_classA_rhodopsin-like"/>
    <property type="match status" value="1"/>
</dbReference>
<keyword evidence="5" id="KW-0297">G-protein coupled receptor</keyword>
<dbReference type="EMBL" id="KB293691">
    <property type="protein sequence ID" value="ELU15645.1"/>
    <property type="molecule type" value="Genomic_DNA"/>
</dbReference>
<proteinExistence type="predicted"/>
<evidence type="ECO:0000256" key="5">
    <source>
        <dbReference type="ARBA" id="ARBA00023040"/>
    </source>
</evidence>
<gene>
    <name evidence="11" type="ORF">CAPTEDRAFT_92917</name>
</gene>
<comment type="subcellular location">
    <subcellularLocation>
        <location evidence="1">Cell membrane</location>
        <topology evidence="1">Multi-pass membrane protein</topology>
    </subcellularLocation>
</comment>
<dbReference type="Pfam" id="PF00001">
    <property type="entry name" value="7tm_1"/>
    <property type="match status" value="1"/>
</dbReference>
<reference evidence="11 13" key="2">
    <citation type="journal article" date="2013" name="Nature">
        <title>Insights into bilaterian evolution from three spiralian genomes.</title>
        <authorList>
            <person name="Simakov O."/>
            <person name="Marletaz F."/>
            <person name="Cho S.J."/>
            <person name="Edsinger-Gonzales E."/>
            <person name="Havlak P."/>
            <person name="Hellsten U."/>
            <person name="Kuo D.H."/>
            <person name="Larsson T."/>
            <person name="Lv J."/>
            <person name="Arendt D."/>
            <person name="Savage R."/>
            <person name="Osoegawa K."/>
            <person name="de Jong P."/>
            <person name="Grimwood J."/>
            <person name="Chapman J.A."/>
            <person name="Shapiro H."/>
            <person name="Aerts A."/>
            <person name="Otillar R.P."/>
            <person name="Terry A.Y."/>
            <person name="Boore J.L."/>
            <person name="Grigoriev I.V."/>
            <person name="Lindberg D.R."/>
            <person name="Seaver E.C."/>
            <person name="Weisblat D.A."/>
            <person name="Putnam N.H."/>
            <person name="Rokhsar D.S."/>
        </authorList>
    </citation>
    <scope>NUCLEOTIDE SEQUENCE</scope>
    <source>
        <strain evidence="11 13">I ESC-2004</strain>
    </source>
</reference>
<dbReference type="Gene3D" id="1.20.1070.10">
    <property type="entry name" value="Rhodopsin 7-helix transmembrane proteins"/>
    <property type="match status" value="1"/>
</dbReference>
<dbReference type="EMBL" id="AMQN01004512">
    <property type="status" value="NOT_ANNOTATED_CDS"/>
    <property type="molecule type" value="Genomic_DNA"/>
</dbReference>
<dbReference type="STRING" id="283909.R7VIV6"/>
<evidence type="ECO:0000256" key="7">
    <source>
        <dbReference type="ARBA" id="ARBA00023170"/>
    </source>
</evidence>
<dbReference type="PROSITE" id="PS50262">
    <property type="entry name" value="G_PROTEIN_RECEP_F1_2"/>
    <property type="match status" value="1"/>
</dbReference>
<dbReference type="PRINTS" id="PR00237">
    <property type="entry name" value="GPCRRHODOPSN"/>
</dbReference>
<evidence type="ECO:0000256" key="4">
    <source>
        <dbReference type="ARBA" id="ARBA00022989"/>
    </source>
</evidence>
<dbReference type="AlphaFoldDB" id="R7VIV6"/>
<evidence type="ECO:0000256" key="8">
    <source>
        <dbReference type="ARBA" id="ARBA00023224"/>
    </source>
</evidence>
<evidence type="ECO:0000256" key="3">
    <source>
        <dbReference type="ARBA" id="ARBA00022692"/>
    </source>
</evidence>